<dbReference type="EMBL" id="BSXS01000809">
    <property type="protein sequence ID" value="GME74012.1"/>
    <property type="molecule type" value="Genomic_DNA"/>
</dbReference>
<gene>
    <name evidence="1" type="ORF">Amon02_000161700</name>
</gene>
<evidence type="ECO:0000313" key="1">
    <source>
        <dbReference type="EMBL" id="GME74012.1"/>
    </source>
</evidence>
<comment type="caution">
    <text evidence="1">The sequence shown here is derived from an EMBL/GenBank/DDBJ whole genome shotgun (WGS) entry which is preliminary data.</text>
</comment>
<accession>A0ACB5SV66</accession>
<reference evidence="1" key="1">
    <citation type="submission" date="2023-04" db="EMBL/GenBank/DDBJ databases">
        <title>Ambrosiozyma monospora NBRC 10751.</title>
        <authorList>
            <person name="Ichikawa N."/>
            <person name="Sato H."/>
            <person name="Tonouchi N."/>
        </authorList>
    </citation>
    <scope>NUCLEOTIDE SEQUENCE</scope>
    <source>
        <strain evidence="1">NBRC 10751</strain>
    </source>
</reference>
<proteinExistence type="predicted"/>
<dbReference type="Proteomes" id="UP001165064">
    <property type="component" value="Unassembled WGS sequence"/>
</dbReference>
<name>A0ACB5SV66_AMBMO</name>
<evidence type="ECO:0000313" key="2">
    <source>
        <dbReference type="Proteomes" id="UP001165064"/>
    </source>
</evidence>
<sequence>MLNTLATKSLTALVDSCGSYPNRRIPVLKVIVEKVSLSFDKLTKSKTVSGLVLSCQTDDEILEVVDYLIGLESDVDVEGKDTQLQEIPKRQIFALDLLLSLIRGKKSVIKNPAVFTEVLEYLALHAFMKYDEDSSEKFKSKKKDEVMVLRFGQRMAEMSLERLYSILSELMSANIQTGITVGSKGSKGKQSQFQSWPLFIYSKIKDNKNEKLVLRVELSEELKSLQSEIDITLETINKLYGKLSQDDESDSNTKDKILNCFEVLFSISLLQLFSGDEESAGILGDLQVAFQDCFASGEEDEKEKDVELMSTLIDLMLSYMNQKSTLMKKLSGIIWENLMDKIGSAELERLFEILLTKENKEGQDKLFNGVGLNEEVVEGDEKEQADDDDEDEDEDEDDEMFDATQGLDDDDDDDVKDPQNVDSDSEALNGTEYYTSDEEDSADEKKKKIEEVERNTSLALATALKVEEPELEIANHHHHNKDTNNTNGNTKTNDSGSEDDDDSDDNEDGDDSSEEESDVESMSDEQMMAIDSTLAQIFQQRRDAIDTLSTSAKSGNQRKQEVQDAREVMIFFKTRVLDLLETFNKRRENDVLNLSILDCLLDLMDLTLDKSLGEKTHKLIKKICKGSSGSEGLVMDDLSVGLGLLKSVIGRAANKAKFQAYSQACNQVCMFVVKCSVKQFGEGCLDDVLQIYFDSMKSWAKDKKNKIVSGLYFDLINWLNSKRGNF</sequence>
<protein>
    <submittedName>
        <fullName evidence="1">Unnamed protein product</fullName>
    </submittedName>
</protein>
<keyword evidence="2" id="KW-1185">Reference proteome</keyword>
<organism evidence="1 2">
    <name type="scientific">Ambrosiozyma monospora</name>
    <name type="common">Yeast</name>
    <name type="synonym">Endomycopsis monosporus</name>
    <dbReference type="NCBI Taxonomy" id="43982"/>
    <lineage>
        <taxon>Eukaryota</taxon>
        <taxon>Fungi</taxon>
        <taxon>Dikarya</taxon>
        <taxon>Ascomycota</taxon>
        <taxon>Saccharomycotina</taxon>
        <taxon>Pichiomycetes</taxon>
        <taxon>Pichiales</taxon>
        <taxon>Pichiaceae</taxon>
        <taxon>Ambrosiozyma</taxon>
    </lineage>
</organism>